<keyword evidence="3" id="KW-1185">Reference proteome</keyword>
<gene>
    <name evidence="2" type="ORF">DQQ10_17020</name>
</gene>
<dbReference type="RefSeq" id="WP_112748096.1">
    <property type="nucleotide sequence ID" value="NZ_QMFY01000009.1"/>
</dbReference>
<dbReference type="Gene3D" id="3.90.1210.10">
    <property type="entry name" value="Antifreeze-like/N-acetylneuraminic acid synthase C-terminal domain"/>
    <property type="match status" value="1"/>
</dbReference>
<dbReference type="GO" id="GO:0047444">
    <property type="term" value="F:N-acylneuraminate-9-phosphate synthase activity"/>
    <property type="evidence" value="ECO:0007669"/>
    <property type="project" value="TreeGrafter"/>
</dbReference>
<evidence type="ECO:0000313" key="2">
    <source>
        <dbReference type="EMBL" id="RAV99749.1"/>
    </source>
</evidence>
<dbReference type="Pfam" id="PF03102">
    <property type="entry name" value="NeuB"/>
    <property type="match status" value="1"/>
</dbReference>
<dbReference type="OrthoDB" id="9814210at2"/>
<dbReference type="PROSITE" id="PS50844">
    <property type="entry name" value="AFP_LIKE"/>
    <property type="match status" value="1"/>
</dbReference>
<name>A0A364Y1C3_9BACT</name>
<dbReference type="EMBL" id="QMFY01000009">
    <property type="protein sequence ID" value="RAV99749.1"/>
    <property type="molecule type" value="Genomic_DNA"/>
</dbReference>
<dbReference type="SUPFAM" id="SSF51269">
    <property type="entry name" value="AFP III-like domain"/>
    <property type="match status" value="1"/>
</dbReference>
<comment type="caution">
    <text evidence="2">The sequence shown here is derived from an EMBL/GenBank/DDBJ whole genome shotgun (WGS) entry which is preliminary data.</text>
</comment>
<accession>A0A364Y1C3</accession>
<dbReference type="InterPro" id="IPR013974">
    <property type="entry name" value="SAF"/>
</dbReference>
<dbReference type="AlphaFoldDB" id="A0A364Y1C3"/>
<dbReference type="GO" id="GO:0016051">
    <property type="term" value="P:carbohydrate biosynthetic process"/>
    <property type="evidence" value="ECO:0007669"/>
    <property type="project" value="InterPro"/>
</dbReference>
<dbReference type="Proteomes" id="UP000251889">
    <property type="component" value="Unassembled WGS sequence"/>
</dbReference>
<protein>
    <submittedName>
        <fullName evidence="2">N-acetylneuraminate synthase</fullName>
    </submittedName>
</protein>
<dbReference type="Pfam" id="PF08666">
    <property type="entry name" value="SAF"/>
    <property type="match status" value="1"/>
</dbReference>
<dbReference type="InterPro" id="IPR051690">
    <property type="entry name" value="PseI-like"/>
</dbReference>
<dbReference type="InterPro" id="IPR057736">
    <property type="entry name" value="SAF_PseI/NeuA/NeuB"/>
</dbReference>
<dbReference type="CDD" id="cd11615">
    <property type="entry name" value="SAF_NeuB_like"/>
    <property type="match status" value="1"/>
</dbReference>
<organism evidence="2 3">
    <name type="scientific">Pseudochryseolinea flava</name>
    <dbReference type="NCBI Taxonomy" id="2059302"/>
    <lineage>
        <taxon>Bacteria</taxon>
        <taxon>Pseudomonadati</taxon>
        <taxon>Bacteroidota</taxon>
        <taxon>Cytophagia</taxon>
        <taxon>Cytophagales</taxon>
        <taxon>Fulvivirgaceae</taxon>
        <taxon>Pseudochryseolinea</taxon>
    </lineage>
</organism>
<dbReference type="Gene3D" id="3.20.20.70">
    <property type="entry name" value="Aldolase class I"/>
    <property type="match status" value="1"/>
</dbReference>
<feature type="domain" description="AFP-like" evidence="1">
    <location>
        <begin position="276"/>
        <end position="333"/>
    </location>
</feature>
<dbReference type="PANTHER" id="PTHR42966">
    <property type="entry name" value="N-ACETYLNEURAMINATE SYNTHASE"/>
    <property type="match status" value="1"/>
</dbReference>
<dbReference type="PANTHER" id="PTHR42966:SF1">
    <property type="entry name" value="SIALIC ACID SYNTHASE"/>
    <property type="match status" value="1"/>
</dbReference>
<evidence type="ECO:0000259" key="1">
    <source>
        <dbReference type="PROSITE" id="PS50844"/>
    </source>
</evidence>
<reference evidence="2 3" key="1">
    <citation type="submission" date="2018-06" db="EMBL/GenBank/DDBJ databases">
        <title>Chryseolinea flavus sp. nov., a member of the phylum Bacteroidetes isolated from soil.</title>
        <authorList>
            <person name="Li Y."/>
            <person name="Wang J."/>
        </authorList>
    </citation>
    <scope>NUCLEOTIDE SEQUENCE [LARGE SCALE GENOMIC DNA]</scope>
    <source>
        <strain evidence="2 3">SDU1-6</strain>
    </source>
</reference>
<sequence>MKTQIIAEIAQAHDGSVGILHSYIDVLAKAGVDAVKFQTHIAEAESSAHEPFRVRFSRVDQTRFDYWKRMEFSASQWKEIKDHCDEVGVEFLSSPFSIAAVDLLESLGMRRYKIASGEVTNDLLLTKIAETKKPVILSSGMSTWEELERAFHFFNKQGIDTSVLQCTTMYPTPAERLGLEIIAELKRRFQCKVGFSDHSGTIVSAIAARSLGAEILEFHAVFDKRMFGPDAASSLTIDEIQELVENVRFLDRAFDHPVDKNDVERYKESKKMFGKSLAVRKDLPEGHVLTFDDLESKKPEGYGIPARDFRIVLNKKLRRSISKYSFLNYEDIA</sequence>
<dbReference type="InterPro" id="IPR006190">
    <property type="entry name" value="SAF_AFP_Neu5Ac"/>
</dbReference>
<dbReference type="InterPro" id="IPR036732">
    <property type="entry name" value="AFP_Neu5c_C_sf"/>
</dbReference>
<evidence type="ECO:0000313" key="3">
    <source>
        <dbReference type="Proteomes" id="UP000251889"/>
    </source>
</evidence>
<proteinExistence type="predicted"/>
<dbReference type="SUPFAM" id="SSF51569">
    <property type="entry name" value="Aldolase"/>
    <property type="match status" value="1"/>
</dbReference>
<dbReference type="InterPro" id="IPR013785">
    <property type="entry name" value="Aldolase_TIM"/>
</dbReference>
<dbReference type="InterPro" id="IPR013132">
    <property type="entry name" value="PseI/NeuA/B-like_N"/>
</dbReference>